<dbReference type="EMBL" id="CP060723">
    <property type="protein sequence ID" value="QNN41472.1"/>
    <property type="molecule type" value="Genomic_DNA"/>
</dbReference>
<dbReference type="Pfam" id="PF03432">
    <property type="entry name" value="Relaxase"/>
    <property type="match status" value="1"/>
</dbReference>
<feature type="domain" description="MobA/VirD2-like nuclease" evidence="2">
    <location>
        <begin position="45"/>
        <end position="138"/>
    </location>
</feature>
<evidence type="ECO:0000313" key="4">
    <source>
        <dbReference type="Proteomes" id="UP000515806"/>
    </source>
</evidence>
<organism evidence="3 4">
    <name type="scientific">Pedobacter roseus</name>
    <dbReference type="NCBI Taxonomy" id="336820"/>
    <lineage>
        <taxon>Bacteria</taxon>
        <taxon>Pseudomonadati</taxon>
        <taxon>Bacteroidota</taxon>
        <taxon>Sphingobacteriia</taxon>
        <taxon>Sphingobacteriales</taxon>
        <taxon>Sphingobacteriaceae</taxon>
        <taxon>Pedobacter</taxon>
    </lineage>
</organism>
<reference evidence="3 4" key="1">
    <citation type="submission" date="2020-08" db="EMBL/GenBank/DDBJ databases">
        <title>Genome sequence of Pedobacter roseus KACC 11594T.</title>
        <authorList>
            <person name="Hyun D.-W."/>
            <person name="Bae J.-W."/>
        </authorList>
    </citation>
    <scope>NUCLEOTIDE SEQUENCE [LARGE SCALE GENOMIC DNA]</scope>
    <source>
        <strain evidence="3 4">KACC 11594</strain>
    </source>
</reference>
<protein>
    <recommendedName>
        <fullName evidence="2">MobA/VirD2-like nuclease domain-containing protein</fullName>
    </recommendedName>
</protein>
<accession>A0A7G9QDP7</accession>
<evidence type="ECO:0000259" key="2">
    <source>
        <dbReference type="Pfam" id="PF03432"/>
    </source>
</evidence>
<evidence type="ECO:0000256" key="1">
    <source>
        <dbReference type="SAM" id="MobiDB-lite"/>
    </source>
</evidence>
<dbReference type="AlphaFoldDB" id="A0A7G9QDP7"/>
<keyword evidence="4" id="KW-1185">Reference proteome</keyword>
<dbReference type="RefSeq" id="WP_187592080.1">
    <property type="nucleotide sequence ID" value="NZ_CP060723.1"/>
</dbReference>
<dbReference type="InterPro" id="IPR005094">
    <property type="entry name" value="Endonuclease_MobA/VirD2"/>
</dbReference>
<evidence type="ECO:0000313" key="3">
    <source>
        <dbReference type="EMBL" id="QNN41472.1"/>
    </source>
</evidence>
<dbReference type="KEGG" id="proe:H9L23_20545"/>
<name>A0A7G9QDP7_9SPHI</name>
<proteinExistence type="predicted"/>
<feature type="compositionally biased region" description="Basic and acidic residues" evidence="1">
    <location>
        <begin position="348"/>
        <end position="357"/>
    </location>
</feature>
<dbReference type="Proteomes" id="UP000515806">
    <property type="component" value="Chromosome"/>
</dbReference>
<feature type="region of interest" description="Disordered" evidence="1">
    <location>
        <begin position="335"/>
        <end position="357"/>
    </location>
</feature>
<sequence>MIVQFLSSNSRFAAIKYNADKVSAGKAELMSVKNFQSLSVLDRPKPSDYRSYLRMIGTLNPKVKNKQLHAVIMAKGHSYDKHQLTHIAWLWLKKMGYAHNPHLIYFHNDNPNNHVHIVSVRVCKNRKSVESRYEKLRASLALHQLIGFDPVVQAEMDYSKAVTYQFATMNHFIILLKTMGYSAYIKGTILYMVRHSKSLRKVDLNIIEKIIKNYKDNTFEVGALKQAIELALKVVSGEPVRHPSFWHSYLRKNYKSDLSEVFHDKLNIDIIYHSKDEDVNGFTLINHRTKKVYDGNEIIDFKRLVRPLFRPEGFFEGDRIIFYEDQKRYQPNNVPSLAVKMSGGASDSENKTTRRGR</sequence>
<gene>
    <name evidence="3" type="ORF">H9L23_20545</name>
</gene>